<evidence type="ECO:0000256" key="1">
    <source>
        <dbReference type="ARBA" id="ARBA00004123"/>
    </source>
</evidence>
<keyword evidence="2" id="KW-0479">Metal-binding</keyword>
<evidence type="ECO:0000256" key="4">
    <source>
        <dbReference type="ARBA" id="ARBA00022833"/>
    </source>
</evidence>
<dbReference type="InterPro" id="IPR013083">
    <property type="entry name" value="Znf_RING/FYVE/PHD"/>
</dbReference>
<comment type="subcellular location">
    <subcellularLocation>
        <location evidence="1">Nucleus</location>
    </subcellularLocation>
</comment>
<organism evidence="14 15">
    <name type="scientific">Pteropus alecto</name>
    <name type="common">Black flying fox</name>
    <dbReference type="NCBI Taxonomy" id="9402"/>
    <lineage>
        <taxon>Eukaryota</taxon>
        <taxon>Metazoa</taxon>
        <taxon>Chordata</taxon>
        <taxon>Craniata</taxon>
        <taxon>Vertebrata</taxon>
        <taxon>Euteleostomi</taxon>
        <taxon>Mammalia</taxon>
        <taxon>Eutheria</taxon>
        <taxon>Laurasiatheria</taxon>
        <taxon>Chiroptera</taxon>
        <taxon>Yinpterochiroptera</taxon>
        <taxon>Pteropodoidea</taxon>
        <taxon>Pteropodidae</taxon>
        <taxon>Pteropodinae</taxon>
        <taxon>Pteropus</taxon>
    </lineage>
</organism>
<comment type="similarity">
    <text evidence="8">Belongs to the TAF3 family.</text>
</comment>
<dbReference type="GO" id="GO:0008270">
    <property type="term" value="F:zinc ion binding"/>
    <property type="evidence" value="ECO:0007669"/>
    <property type="project" value="UniProtKB-KW"/>
</dbReference>
<name>L5KZM6_PTEAL</name>
<evidence type="ECO:0000256" key="3">
    <source>
        <dbReference type="ARBA" id="ARBA00022771"/>
    </source>
</evidence>
<dbReference type="SUPFAM" id="SSF57903">
    <property type="entry name" value="FYVE/PHD zinc finger"/>
    <property type="match status" value="1"/>
</dbReference>
<dbReference type="InterPro" id="IPR001965">
    <property type="entry name" value="Znf_PHD"/>
</dbReference>
<evidence type="ECO:0000256" key="9">
    <source>
        <dbReference type="ARBA" id="ARBA00068909"/>
    </source>
</evidence>
<evidence type="ECO:0000256" key="8">
    <source>
        <dbReference type="ARBA" id="ARBA00060873"/>
    </source>
</evidence>
<dbReference type="EMBL" id="KB030418">
    <property type="protein sequence ID" value="ELK16914.1"/>
    <property type="molecule type" value="Genomic_DNA"/>
</dbReference>
<dbReference type="Pfam" id="PF00628">
    <property type="entry name" value="PHD"/>
    <property type="match status" value="1"/>
</dbReference>
<proteinExistence type="inferred from homology"/>
<dbReference type="CDD" id="cd15522">
    <property type="entry name" value="PHD_TAF3"/>
    <property type="match status" value="1"/>
</dbReference>
<dbReference type="InParanoid" id="L5KZM6"/>
<evidence type="ECO:0000256" key="5">
    <source>
        <dbReference type="ARBA" id="ARBA00023015"/>
    </source>
</evidence>
<dbReference type="STRING" id="9402.L5KZM6"/>
<gene>
    <name evidence="14" type="ORF">PAL_GLEAN10015779</name>
</gene>
<dbReference type="PROSITE" id="PS01359">
    <property type="entry name" value="ZF_PHD_1"/>
    <property type="match status" value="1"/>
</dbReference>
<evidence type="ECO:0000256" key="7">
    <source>
        <dbReference type="ARBA" id="ARBA00023242"/>
    </source>
</evidence>
<dbReference type="SMART" id="SM00249">
    <property type="entry name" value="PHD"/>
    <property type="match status" value="1"/>
</dbReference>
<evidence type="ECO:0000256" key="11">
    <source>
        <dbReference type="PROSITE-ProRule" id="PRU00146"/>
    </source>
</evidence>
<evidence type="ECO:0000256" key="10">
    <source>
        <dbReference type="ARBA" id="ARBA00076309"/>
    </source>
</evidence>
<dbReference type="Proteomes" id="UP000010552">
    <property type="component" value="Unassembled WGS sequence"/>
</dbReference>
<dbReference type="InterPro" id="IPR011011">
    <property type="entry name" value="Znf_FYVE_PHD"/>
</dbReference>
<evidence type="ECO:0000259" key="13">
    <source>
        <dbReference type="PROSITE" id="PS50016"/>
    </source>
</evidence>
<dbReference type="Gene3D" id="3.30.40.10">
    <property type="entry name" value="Zinc/RING finger domain, C3HC4 (zinc finger)"/>
    <property type="match status" value="1"/>
</dbReference>
<keyword evidence="6" id="KW-0804">Transcription</keyword>
<keyword evidence="3 11" id="KW-0863">Zinc-finger</keyword>
<keyword evidence="15" id="KW-1185">Reference proteome</keyword>
<keyword evidence="5" id="KW-0805">Transcription regulation</keyword>
<sequence>MKKLGRVVESRPLLRAWHPFAQFPSVSSPIASSAKWNHYDAFEAVVRTDVISKVVPAPEPKAAPSLNRPKTPPPAPATAPVPVHVTPPPVPLPLLTQSTVSPALMASPSPAISGAGSSKAPVRSVVTETVSTYVIRDEWGNQIWICPGCDKPDDGSPMIGCDDCDDWYHWSCVGLMTAPPEEMQWFCNKCANKKKDKKHKKRKHRAH</sequence>
<evidence type="ECO:0000256" key="2">
    <source>
        <dbReference type="ARBA" id="ARBA00022723"/>
    </source>
</evidence>
<dbReference type="InterPro" id="IPR019787">
    <property type="entry name" value="Znf_PHD-finger"/>
</dbReference>
<dbReference type="InterPro" id="IPR019786">
    <property type="entry name" value="Zinc_finger_PHD-type_CS"/>
</dbReference>
<keyword evidence="14" id="KW-0396">Initiation factor</keyword>
<dbReference type="PANTHER" id="PTHR46452:SF1">
    <property type="entry name" value="TRANSCRIPTION INITIATION FACTOR TFIID SUBUNIT 3"/>
    <property type="match status" value="1"/>
</dbReference>
<reference evidence="15" key="1">
    <citation type="journal article" date="2013" name="Science">
        <title>Comparative analysis of bat genomes provides insight into the evolution of flight and immunity.</title>
        <authorList>
            <person name="Zhang G."/>
            <person name="Cowled C."/>
            <person name="Shi Z."/>
            <person name="Huang Z."/>
            <person name="Bishop-Lilly K.A."/>
            <person name="Fang X."/>
            <person name="Wynne J.W."/>
            <person name="Xiong Z."/>
            <person name="Baker M.L."/>
            <person name="Zhao W."/>
            <person name="Tachedjian M."/>
            <person name="Zhu Y."/>
            <person name="Zhou P."/>
            <person name="Jiang X."/>
            <person name="Ng J."/>
            <person name="Yang L."/>
            <person name="Wu L."/>
            <person name="Xiao J."/>
            <person name="Feng Y."/>
            <person name="Chen Y."/>
            <person name="Sun X."/>
            <person name="Zhang Y."/>
            <person name="Marsh G.A."/>
            <person name="Crameri G."/>
            <person name="Broder C.C."/>
            <person name="Frey K.G."/>
            <person name="Wang L.F."/>
            <person name="Wang J."/>
        </authorList>
    </citation>
    <scope>NUCLEOTIDE SEQUENCE [LARGE SCALE GENOMIC DNA]</scope>
</reference>
<dbReference type="AlphaFoldDB" id="L5KZM6"/>
<feature type="domain" description="PHD-type" evidence="13">
    <location>
        <begin position="143"/>
        <end position="193"/>
    </location>
</feature>
<evidence type="ECO:0000256" key="12">
    <source>
        <dbReference type="SAM" id="MobiDB-lite"/>
    </source>
</evidence>
<accession>L5KZM6</accession>
<dbReference type="GO" id="GO:0045944">
    <property type="term" value="P:positive regulation of transcription by RNA polymerase II"/>
    <property type="evidence" value="ECO:0007669"/>
    <property type="project" value="TreeGrafter"/>
</dbReference>
<keyword evidence="14" id="KW-0648">Protein biosynthesis</keyword>
<feature type="region of interest" description="Disordered" evidence="12">
    <location>
        <begin position="58"/>
        <end position="79"/>
    </location>
</feature>
<keyword evidence="7" id="KW-0539">Nucleus</keyword>
<feature type="compositionally biased region" description="Pro residues" evidence="12">
    <location>
        <begin position="70"/>
        <end position="79"/>
    </location>
</feature>
<dbReference type="FunFam" id="3.30.40.10:FF:000317">
    <property type="entry name" value="transcription initiation factor TFIID subunit 3"/>
    <property type="match status" value="1"/>
</dbReference>
<dbReference type="GO" id="GO:0003743">
    <property type="term" value="F:translation initiation factor activity"/>
    <property type="evidence" value="ECO:0007669"/>
    <property type="project" value="UniProtKB-KW"/>
</dbReference>
<keyword evidence="4" id="KW-0862">Zinc</keyword>
<evidence type="ECO:0000256" key="6">
    <source>
        <dbReference type="ARBA" id="ARBA00023163"/>
    </source>
</evidence>
<dbReference type="GO" id="GO:0005669">
    <property type="term" value="C:transcription factor TFIID complex"/>
    <property type="evidence" value="ECO:0007669"/>
    <property type="project" value="TreeGrafter"/>
</dbReference>
<protein>
    <recommendedName>
        <fullName evidence="9">Transcription initiation factor TFIID subunit 3</fullName>
    </recommendedName>
    <alternativeName>
        <fullName evidence="10">TBP-associated factor 3</fullName>
    </alternativeName>
</protein>
<dbReference type="PANTHER" id="PTHR46452">
    <property type="entry name" value="TRANSCRIPTION INITIATION FACTOR TFIID SUBUNIT 3"/>
    <property type="match status" value="1"/>
</dbReference>
<evidence type="ECO:0000313" key="15">
    <source>
        <dbReference type="Proteomes" id="UP000010552"/>
    </source>
</evidence>
<dbReference type="PROSITE" id="PS50016">
    <property type="entry name" value="ZF_PHD_2"/>
    <property type="match status" value="1"/>
</dbReference>
<dbReference type="GO" id="GO:0002039">
    <property type="term" value="F:p53 binding"/>
    <property type="evidence" value="ECO:0007669"/>
    <property type="project" value="TreeGrafter"/>
</dbReference>
<evidence type="ECO:0000313" key="14">
    <source>
        <dbReference type="EMBL" id="ELK16914.1"/>
    </source>
</evidence>